<reference evidence="12" key="1">
    <citation type="submission" date="2020-08" db="EMBL/GenBank/DDBJ databases">
        <title>Whole genome shotgun sequence of Polymorphospora rubra NBRC 101157.</title>
        <authorList>
            <person name="Komaki H."/>
            <person name="Tamura T."/>
        </authorList>
    </citation>
    <scope>NUCLEOTIDE SEQUENCE</scope>
    <source>
        <strain evidence="12">NBRC 101157</strain>
    </source>
</reference>
<keyword evidence="3 8" id="KW-0732">Signal</keyword>
<dbReference type="InterPro" id="IPR035070">
    <property type="entry name" value="Streptogrisin_prodomain"/>
</dbReference>
<keyword evidence="6" id="KW-0865">Zymogen</keyword>
<evidence type="ECO:0000259" key="10">
    <source>
        <dbReference type="Pfam" id="PF02983"/>
    </source>
</evidence>
<dbReference type="InterPro" id="IPR001254">
    <property type="entry name" value="Trypsin_dom"/>
</dbReference>
<dbReference type="GO" id="GO:0005576">
    <property type="term" value="C:extracellular region"/>
    <property type="evidence" value="ECO:0007669"/>
    <property type="project" value="InterPro"/>
</dbReference>
<dbReference type="PROSITE" id="PS00135">
    <property type="entry name" value="TRYPSIN_SER"/>
    <property type="match status" value="1"/>
</dbReference>
<dbReference type="SUPFAM" id="SSF50494">
    <property type="entry name" value="Trypsin-like serine proteases"/>
    <property type="match status" value="1"/>
</dbReference>
<feature type="chain" id="PRO_5032650862" evidence="8">
    <location>
        <begin position="27"/>
        <end position="574"/>
    </location>
</feature>
<evidence type="ECO:0000256" key="7">
    <source>
        <dbReference type="ARBA" id="ARBA00023157"/>
    </source>
</evidence>
<evidence type="ECO:0000256" key="3">
    <source>
        <dbReference type="ARBA" id="ARBA00022729"/>
    </source>
</evidence>
<dbReference type="InterPro" id="IPR043504">
    <property type="entry name" value="Peptidase_S1_PA_chymotrypsin"/>
</dbReference>
<evidence type="ECO:0000313" key="12">
    <source>
        <dbReference type="EMBL" id="BCJ68433.1"/>
    </source>
</evidence>
<dbReference type="InterPro" id="IPR058502">
    <property type="entry name" value="PLL-like_beta-prop"/>
</dbReference>
<dbReference type="Pfam" id="PF02983">
    <property type="entry name" value="Pro_Al_protease"/>
    <property type="match status" value="1"/>
</dbReference>
<dbReference type="PRINTS" id="PR00861">
    <property type="entry name" value="ALYTICPTASE"/>
</dbReference>
<keyword evidence="5" id="KW-0720">Serine protease</keyword>
<sequence>MRRIAVGWLAALTVAGSMLVGAPATAQPALDGAALERLKVRLDRAASVPAGVTGWYTDVDGRTLVVQTLPGTSATATRFAQDNGVPPTAVRVVEAAGRPEQQSERLPAGNEFLIGGAACSTGFAVTENLSGDAGFATAGHCALETPPGALTAKGRPLGVWGGYSFPSSDMAWVRTYTDWRPVAEVAGLGPVNGDEPADEGTTVCRTGRTTGVRCGTILAKNATIIYPGRDGGPDKVVTGLTITDACSEPGDSGGPYVAGDQAQGVLSGGLNLPCGHSGDRSYFQPIRPILHTFGLTLTRYWQGWTEVPGGQLIDSAPAVTNFAGGEYVFARRADGQIVHAGRTGTHWSGWTTVPGGRTTPSAPAVTVHNNMLYVFVRDDAGRIHVNTATRTAWSGWVEVPGGGTTPSAPAAAVVDGELHLIVRAGNGKLVENVHGPSGWSGWSVLPGNGLTSDAPAVTEYDGTLRLAVHSDNGSIYLNTYSDGAWTGWVPVSGNGWTASSLGLASYDGLLRVFARGGNDRLFTLTSDGTTFNRWIELSGNGATPSGPAANVYDGELHLFARGLNNRVYVNTGRA</sequence>
<evidence type="ECO:0000256" key="1">
    <source>
        <dbReference type="ARBA" id="ARBA00007664"/>
    </source>
</evidence>
<dbReference type="InterPro" id="IPR009003">
    <property type="entry name" value="Peptidase_S1_PA"/>
</dbReference>
<dbReference type="Pfam" id="PF26607">
    <property type="entry name" value="DUF8189"/>
    <property type="match status" value="1"/>
</dbReference>
<dbReference type="SUPFAM" id="SSF89372">
    <property type="entry name" value="Fucose-specific lectin"/>
    <property type="match status" value="2"/>
</dbReference>
<keyword evidence="2" id="KW-0645">Protease</keyword>
<keyword evidence="7" id="KW-1015">Disulfide bond</keyword>
<dbReference type="EMBL" id="AP023359">
    <property type="protein sequence ID" value="BCJ68433.1"/>
    <property type="molecule type" value="Genomic_DNA"/>
</dbReference>
<dbReference type="Gene3D" id="2.120.10.70">
    <property type="entry name" value="Fucose-specific lectin"/>
    <property type="match status" value="2"/>
</dbReference>
<dbReference type="CDD" id="cd21112">
    <property type="entry name" value="alphaLP-like"/>
    <property type="match status" value="1"/>
</dbReference>
<dbReference type="Pfam" id="PF00089">
    <property type="entry name" value="Trypsin"/>
    <property type="match status" value="1"/>
</dbReference>
<evidence type="ECO:0000259" key="9">
    <source>
        <dbReference type="Pfam" id="PF00089"/>
    </source>
</evidence>
<evidence type="ECO:0000256" key="2">
    <source>
        <dbReference type="ARBA" id="ARBA00022670"/>
    </source>
</evidence>
<comment type="similarity">
    <text evidence="1">Belongs to the peptidase S1 family.</text>
</comment>
<evidence type="ECO:0000259" key="11">
    <source>
        <dbReference type="Pfam" id="PF26607"/>
    </source>
</evidence>
<feature type="domain" description="Peptidase S1A alpha-lytic prodomain" evidence="10">
    <location>
        <begin position="33"/>
        <end position="86"/>
    </location>
</feature>
<organism evidence="12 13">
    <name type="scientific">Polymorphospora rubra</name>
    <dbReference type="NCBI Taxonomy" id="338584"/>
    <lineage>
        <taxon>Bacteria</taxon>
        <taxon>Bacillati</taxon>
        <taxon>Actinomycetota</taxon>
        <taxon>Actinomycetes</taxon>
        <taxon>Micromonosporales</taxon>
        <taxon>Micromonosporaceae</taxon>
        <taxon>Polymorphospora</taxon>
    </lineage>
</organism>
<proteinExistence type="inferred from homology"/>
<evidence type="ECO:0000313" key="13">
    <source>
        <dbReference type="Proteomes" id="UP000680866"/>
    </source>
</evidence>
<gene>
    <name evidence="12" type="ORF">Prubr_54540</name>
</gene>
<dbReference type="AlphaFoldDB" id="A0A810NA41"/>
<dbReference type="RefSeq" id="WP_212817671.1">
    <property type="nucleotide sequence ID" value="NZ_AP023359.1"/>
</dbReference>
<evidence type="ECO:0000256" key="4">
    <source>
        <dbReference type="ARBA" id="ARBA00022801"/>
    </source>
</evidence>
<evidence type="ECO:0000256" key="6">
    <source>
        <dbReference type="ARBA" id="ARBA00023145"/>
    </source>
</evidence>
<evidence type="ECO:0000256" key="8">
    <source>
        <dbReference type="SAM" id="SignalP"/>
    </source>
</evidence>
<dbReference type="InterPro" id="IPR004236">
    <property type="entry name" value="Pept_S1_alpha_lytic"/>
</dbReference>
<dbReference type="KEGG" id="pry:Prubr_54540"/>
<feature type="domain" description="Peptidase S1" evidence="9">
    <location>
        <begin position="163"/>
        <end position="287"/>
    </location>
</feature>
<dbReference type="InterPro" id="IPR033116">
    <property type="entry name" value="TRYPSIN_SER"/>
</dbReference>
<dbReference type="Proteomes" id="UP000680866">
    <property type="component" value="Chromosome"/>
</dbReference>
<name>A0A810NA41_9ACTN</name>
<feature type="signal peptide" evidence="8">
    <location>
        <begin position="1"/>
        <end position="26"/>
    </location>
</feature>
<dbReference type="GO" id="GO:0006508">
    <property type="term" value="P:proteolysis"/>
    <property type="evidence" value="ECO:0007669"/>
    <property type="project" value="UniProtKB-KW"/>
</dbReference>
<keyword evidence="4" id="KW-0378">Hydrolase</keyword>
<feature type="domain" description="PLL-like beta propeller" evidence="11">
    <location>
        <begin position="300"/>
        <end position="567"/>
    </location>
</feature>
<dbReference type="GO" id="GO:0004252">
    <property type="term" value="F:serine-type endopeptidase activity"/>
    <property type="evidence" value="ECO:0007669"/>
    <property type="project" value="InterPro"/>
</dbReference>
<evidence type="ECO:0000256" key="5">
    <source>
        <dbReference type="ARBA" id="ARBA00022825"/>
    </source>
</evidence>
<accession>A0A810NA41</accession>
<dbReference type="Gene3D" id="2.40.10.10">
    <property type="entry name" value="Trypsin-like serine proteases"/>
    <property type="match status" value="2"/>
</dbReference>
<dbReference type="Gene3D" id="3.30.300.50">
    <property type="match status" value="1"/>
</dbReference>
<protein>
    <submittedName>
        <fullName evidence="12">Uncharacterized protein</fullName>
    </submittedName>
</protein>
<keyword evidence="13" id="KW-1185">Reference proteome</keyword>
<dbReference type="InterPro" id="IPR001316">
    <property type="entry name" value="Pept_S1A_streptogrisin"/>
</dbReference>